<proteinExistence type="inferred from homology"/>
<reference evidence="12" key="2">
    <citation type="journal article" date="2023" name="IMA Fungus">
        <title>Comparative genomic study of the Penicillium genus elucidates a diverse pangenome and 15 lateral gene transfer events.</title>
        <authorList>
            <person name="Petersen C."/>
            <person name="Sorensen T."/>
            <person name="Nielsen M.R."/>
            <person name="Sondergaard T.E."/>
            <person name="Sorensen J.L."/>
            <person name="Fitzpatrick D.A."/>
            <person name="Frisvad J.C."/>
            <person name="Nielsen K.L."/>
        </authorList>
    </citation>
    <scope>NUCLEOTIDE SEQUENCE</scope>
    <source>
        <strain evidence="12">IBT 21917</strain>
    </source>
</reference>
<comment type="similarity">
    <text evidence="2 9">Belongs to the OXA1/ALB3/YidC family.</text>
</comment>
<dbReference type="GO" id="GO:0005743">
    <property type="term" value="C:mitochondrial inner membrane"/>
    <property type="evidence" value="ECO:0007669"/>
    <property type="project" value="UniProtKB-SubCell"/>
</dbReference>
<dbReference type="PANTHER" id="PTHR12428:SF66">
    <property type="entry name" value="MITOCHONDRIAL INNER MEMBRANE PROTEIN OXA1L"/>
    <property type="match status" value="1"/>
</dbReference>
<dbReference type="EMBL" id="JAPQKO010000001">
    <property type="protein sequence ID" value="KAJ5182936.1"/>
    <property type="molecule type" value="Genomic_DNA"/>
</dbReference>
<evidence type="ECO:0000313" key="13">
    <source>
        <dbReference type="Proteomes" id="UP001146351"/>
    </source>
</evidence>
<evidence type="ECO:0000256" key="5">
    <source>
        <dbReference type="ARBA" id="ARBA00022946"/>
    </source>
</evidence>
<evidence type="ECO:0000256" key="8">
    <source>
        <dbReference type="ARBA" id="ARBA00023136"/>
    </source>
</evidence>
<comment type="subcellular location">
    <subcellularLocation>
        <location evidence="9">Membrane</location>
        <topology evidence="9">Multi-pass membrane protein</topology>
    </subcellularLocation>
    <subcellularLocation>
        <location evidence="1">Mitochondrion inner membrane</location>
        <topology evidence="1">Multi-pass membrane protein</topology>
    </subcellularLocation>
</comment>
<feature type="domain" description="Membrane insertase YidC/Oxa/ALB C-terminal" evidence="11">
    <location>
        <begin position="138"/>
        <end position="334"/>
    </location>
</feature>
<reference evidence="12" key="1">
    <citation type="submission" date="2022-11" db="EMBL/GenBank/DDBJ databases">
        <authorList>
            <person name="Petersen C."/>
        </authorList>
    </citation>
    <scope>NUCLEOTIDE SEQUENCE</scope>
    <source>
        <strain evidence="12">IBT 21917</strain>
    </source>
</reference>
<dbReference type="NCBIfam" id="TIGR03592">
    <property type="entry name" value="yidC_oxa1_cterm"/>
    <property type="match status" value="1"/>
</dbReference>
<feature type="transmembrane region" description="Helical" evidence="10">
    <location>
        <begin position="317"/>
        <end position="334"/>
    </location>
</feature>
<evidence type="ECO:0000256" key="2">
    <source>
        <dbReference type="ARBA" id="ARBA00009877"/>
    </source>
</evidence>
<evidence type="ECO:0000256" key="10">
    <source>
        <dbReference type="SAM" id="Phobius"/>
    </source>
</evidence>
<protein>
    <recommendedName>
        <fullName evidence="11">Membrane insertase YidC/Oxa/ALB C-terminal domain-containing protein</fullName>
    </recommendedName>
</protein>
<dbReference type="Pfam" id="PF02096">
    <property type="entry name" value="60KD_IMP"/>
    <property type="match status" value="1"/>
</dbReference>
<dbReference type="PANTHER" id="PTHR12428">
    <property type="entry name" value="OXA1"/>
    <property type="match status" value="1"/>
</dbReference>
<dbReference type="GO" id="GO:0032977">
    <property type="term" value="F:membrane insertase activity"/>
    <property type="evidence" value="ECO:0007669"/>
    <property type="project" value="InterPro"/>
</dbReference>
<keyword evidence="6 10" id="KW-1133">Transmembrane helix</keyword>
<dbReference type="GO" id="GO:0032979">
    <property type="term" value="P:protein insertion into mitochondrial inner membrane from matrix"/>
    <property type="evidence" value="ECO:0007669"/>
    <property type="project" value="TreeGrafter"/>
</dbReference>
<evidence type="ECO:0000256" key="6">
    <source>
        <dbReference type="ARBA" id="ARBA00022989"/>
    </source>
</evidence>
<evidence type="ECO:0000256" key="7">
    <source>
        <dbReference type="ARBA" id="ARBA00023128"/>
    </source>
</evidence>
<name>A0A9W9LYM6_9EURO</name>
<dbReference type="OrthoDB" id="2148490at2759"/>
<keyword evidence="7" id="KW-0496">Mitochondrion</keyword>
<dbReference type="InterPro" id="IPR028055">
    <property type="entry name" value="YidC/Oxa/ALB_C"/>
</dbReference>
<evidence type="ECO:0000313" key="12">
    <source>
        <dbReference type="EMBL" id="KAJ5182936.1"/>
    </source>
</evidence>
<comment type="caution">
    <text evidence="12">The sequence shown here is derived from an EMBL/GenBank/DDBJ whole genome shotgun (WGS) entry which is preliminary data.</text>
</comment>
<evidence type="ECO:0000259" key="11">
    <source>
        <dbReference type="Pfam" id="PF02096"/>
    </source>
</evidence>
<keyword evidence="13" id="KW-1185">Reference proteome</keyword>
<evidence type="ECO:0000256" key="9">
    <source>
        <dbReference type="RuleBase" id="RU003945"/>
    </source>
</evidence>
<keyword evidence="8 10" id="KW-0472">Membrane</keyword>
<evidence type="ECO:0000256" key="4">
    <source>
        <dbReference type="ARBA" id="ARBA00022792"/>
    </source>
</evidence>
<dbReference type="InterPro" id="IPR001708">
    <property type="entry name" value="YidC/ALB3/OXA1/COX18"/>
</dbReference>
<evidence type="ECO:0000256" key="3">
    <source>
        <dbReference type="ARBA" id="ARBA00022692"/>
    </source>
</evidence>
<organism evidence="12 13">
    <name type="scientific">Penicillium capsulatum</name>
    <dbReference type="NCBI Taxonomy" id="69766"/>
    <lineage>
        <taxon>Eukaryota</taxon>
        <taxon>Fungi</taxon>
        <taxon>Dikarya</taxon>
        <taxon>Ascomycota</taxon>
        <taxon>Pezizomycotina</taxon>
        <taxon>Eurotiomycetes</taxon>
        <taxon>Eurotiomycetidae</taxon>
        <taxon>Eurotiales</taxon>
        <taxon>Aspergillaceae</taxon>
        <taxon>Penicillium</taxon>
    </lineage>
</organism>
<sequence length="486" mass="54243">MIGPAGLNGPSVAAAIMRQRLMAVPRSTRSMSTFRIQRMRMPGQRAQLNPVSSYLTPWTASSAAIGPSAIRFNSTSAAETTTSSLPPPALDDLSTLDISAIPEKIGYLKSLGLDYGWGPASVMEWLIEHIHIWGGLPWWASIITLGILTRAALLKPMLDASDNGAKLHNIKHLTAPLRSEIAAAMSGESRNPMQVQMKQAELRELNKQHGIKSWKSFVPMLQIPLAFGMFRVIRGMASLPVPGLANESVMWLTDLTVADPLYVLPALTSFFLYLSLKRGGEAGMAELMSGSLGKAMIYGLPAMSMAFMAFVPSALQLYFVSTGLFAVGQAYLMHSHAFRRWMNMAIPQRATNQSDDSTLRLTRNVKAQLEHARRIEKAKQGQDQNISFIDRNAGLVKDWMNKATGKNTKAADGSNLPPPRITEAERKKAEMYEKQQRVHDYEELENRNKQRWDAYAETRESQKIEQWREAQWREMERARAKVSARK</sequence>
<dbReference type="AlphaFoldDB" id="A0A9W9LYM6"/>
<dbReference type="CDD" id="cd20069">
    <property type="entry name" value="5TM_Oxa1-like"/>
    <property type="match status" value="1"/>
</dbReference>
<dbReference type="Proteomes" id="UP001146351">
    <property type="component" value="Unassembled WGS sequence"/>
</dbReference>
<keyword evidence="5" id="KW-0809">Transit peptide</keyword>
<evidence type="ECO:0000256" key="1">
    <source>
        <dbReference type="ARBA" id="ARBA00004448"/>
    </source>
</evidence>
<keyword evidence="4" id="KW-0999">Mitochondrion inner membrane</keyword>
<gene>
    <name evidence="12" type="ORF">N7492_000552</name>
</gene>
<keyword evidence="3 9" id="KW-0812">Transmembrane</keyword>
<accession>A0A9W9LYM6</accession>